<organism evidence="8 9">
    <name type="scientific">Zosterops borbonicus</name>
    <dbReference type="NCBI Taxonomy" id="364589"/>
    <lineage>
        <taxon>Eukaryota</taxon>
        <taxon>Metazoa</taxon>
        <taxon>Chordata</taxon>
        <taxon>Craniata</taxon>
        <taxon>Vertebrata</taxon>
        <taxon>Euteleostomi</taxon>
        <taxon>Archelosauria</taxon>
        <taxon>Archosauria</taxon>
        <taxon>Dinosauria</taxon>
        <taxon>Saurischia</taxon>
        <taxon>Theropoda</taxon>
        <taxon>Coelurosauria</taxon>
        <taxon>Aves</taxon>
        <taxon>Neognathae</taxon>
        <taxon>Neoaves</taxon>
        <taxon>Telluraves</taxon>
        <taxon>Australaves</taxon>
        <taxon>Passeriformes</taxon>
        <taxon>Sylvioidea</taxon>
        <taxon>Zosteropidae</taxon>
        <taxon>Zosterops</taxon>
    </lineage>
</organism>
<keyword evidence="4" id="KW-0255">Endonuclease</keyword>
<dbReference type="OrthoDB" id="9950135at2759"/>
<dbReference type="Gene3D" id="3.30.420.10">
    <property type="entry name" value="Ribonuclease H-like superfamily/Ribonuclease H"/>
    <property type="match status" value="1"/>
</dbReference>
<keyword evidence="6" id="KW-0695">RNA-directed DNA polymerase</keyword>
<dbReference type="InterPro" id="IPR041373">
    <property type="entry name" value="RT_RNaseH"/>
</dbReference>
<dbReference type="GO" id="GO:0003964">
    <property type="term" value="F:RNA-directed DNA polymerase activity"/>
    <property type="evidence" value="ECO:0007669"/>
    <property type="project" value="UniProtKB-KW"/>
</dbReference>
<evidence type="ECO:0000256" key="3">
    <source>
        <dbReference type="ARBA" id="ARBA00022722"/>
    </source>
</evidence>
<protein>
    <recommendedName>
        <fullName evidence="7">RNase H type-1 domain-containing protein</fullName>
    </recommendedName>
</protein>
<sequence>MMAAATPRLLLRALRAQRCRGPVWCPALRGVASAGAQVPPPSSVPKPENLGGNSLNLGQPQIQEQGIALGILAQDLGSYLRAVTCFSKQLDAAAKGWPGCLRAAAAVVMNIQEAHKFTLGQKMTVLVSHTVSAVLQVKGTHWLSPQRFLKSKPIKVEQDDVEIVVTNLVNPAPFASGGTGEPVIHDCLETMEATYSSHPDLKDTPLEDTETWFTDGSSCVISGKRHAGYAVTTSREVIESGPLATNTSTQKAEIIALTWSLELTKGKKNNIYLDSRYAFWVVHAHGAIWKQRGLLNSQGKSIKYAQEIRKPLEAVQLPDKVAIMHIKGMS</sequence>
<dbReference type="Gene3D" id="3.10.20.370">
    <property type="match status" value="1"/>
</dbReference>
<evidence type="ECO:0000256" key="2">
    <source>
        <dbReference type="ARBA" id="ARBA00022695"/>
    </source>
</evidence>
<dbReference type="PANTHER" id="PTHR41694">
    <property type="entry name" value="ENDOGENOUS RETROVIRUS GROUP K MEMBER POL PROTEIN"/>
    <property type="match status" value="1"/>
</dbReference>
<evidence type="ECO:0000313" key="9">
    <source>
        <dbReference type="Proteomes" id="UP000796761"/>
    </source>
</evidence>
<proteinExistence type="predicted"/>
<dbReference type="GO" id="GO:0004523">
    <property type="term" value="F:RNA-DNA hybrid ribonuclease activity"/>
    <property type="evidence" value="ECO:0007669"/>
    <property type="project" value="InterPro"/>
</dbReference>
<evidence type="ECO:0000256" key="1">
    <source>
        <dbReference type="ARBA" id="ARBA00022679"/>
    </source>
</evidence>
<accession>A0A8K1D9U2</accession>
<keyword evidence="9" id="KW-1185">Reference proteome</keyword>
<evidence type="ECO:0000256" key="4">
    <source>
        <dbReference type="ARBA" id="ARBA00022759"/>
    </source>
</evidence>
<dbReference type="InterPro" id="IPR036397">
    <property type="entry name" value="RNaseH_sf"/>
</dbReference>
<comment type="caution">
    <text evidence="8">The sequence shown here is derived from an EMBL/GenBank/DDBJ whole genome shotgun (WGS) entry which is preliminary data.</text>
</comment>
<feature type="domain" description="RNase H type-1" evidence="7">
    <location>
        <begin position="206"/>
        <end position="330"/>
    </location>
</feature>
<reference evidence="8" key="1">
    <citation type="submission" date="2019-04" db="EMBL/GenBank/DDBJ databases">
        <title>Genome assembly of Zosterops borbonicus 15179.</title>
        <authorList>
            <person name="Leroy T."/>
            <person name="Anselmetti Y."/>
            <person name="Tilak M.-K."/>
            <person name="Nabholz B."/>
        </authorList>
    </citation>
    <scope>NUCLEOTIDE SEQUENCE</scope>
    <source>
        <strain evidence="8">HGM_15179</strain>
        <tissue evidence="8">Muscle</tissue>
    </source>
</reference>
<name>A0A8K1D9U2_9PASS</name>
<evidence type="ECO:0000256" key="6">
    <source>
        <dbReference type="ARBA" id="ARBA00022918"/>
    </source>
</evidence>
<dbReference type="PROSITE" id="PS50879">
    <property type="entry name" value="RNASE_H_1"/>
    <property type="match status" value="1"/>
</dbReference>
<evidence type="ECO:0000256" key="5">
    <source>
        <dbReference type="ARBA" id="ARBA00022801"/>
    </source>
</evidence>
<dbReference type="CDD" id="cd09273">
    <property type="entry name" value="RNase_HI_RT_Bel"/>
    <property type="match status" value="1"/>
</dbReference>
<dbReference type="PANTHER" id="PTHR41694:SF5">
    <property type="entry name" value="RIBONUCLEASE H"/>
    <property type="match status" value="1"/>
</dbReference>
<evidence type="ECO:0000313" key="8">
    <source>
        <dbReference type="EMBL" id="TRZ07910.1"/>
    </source>
</evidence>
<keyword evidence="3" id="KW-0540">Nuclease</keyword>
<keyword evidence="1" id="KW-0808">Transferase</keyword>
<dbReference type="EMBL" id="SWJQ01001574">
    <property type="protein sequence ID" value="TRZ07910.1"/>
    <property type="molecule type" value="Genomic_DNA"/>
</dbReference>
<dbReference type="Proteomes" id="UP000796761">
    <property type="component" value="Unassembled WGS sequence"/>
</dbReference>
<dbReference type="InterPro" id="IPR002156">
    <property type="entry name" value="RNaseH_domain"/>
</dbReference>
<dbReference type="SUPFAM" id="SSF53098">
    <property type="entry name" value="Ribonuclease H-like"/>
    <property type="match status" value="1"/>
</dbReference>
<keyword evidence="2" id="KW-0548">Nucleotidyltransferase</keyword>
<dbReference type="AlphaFoldDB" id="A0A8K1D9U2"/>
<evidence type="ECO:0000259" key="7">
    <source>
        <dbReference type="PROSITE" id="PS50879"/>
    </source>
</evidence>
<dbReference type="GO" id="GO:0003676">
    <property type="term" value="F:nucleic acid binding"/>
    <property type="evidence" value="ECO:0007669"/>
    <property type="project" value="InterPro"/>
</dbReference>
<dbReference type="InterPro" id="IPR012337">
    <property type="entry name" value="RNaseH-like_sf"/>
</dbReference>
<dbReference type="SUPFAM" id="SSF56672">
    <property type="entry name" value="DNA/RNA polymerases"/>
    <property type="match status" value="1"/>
</dbReference>
<dbReference type="InterPro" id="IPR043502">
    <property type="entry name" value="DNA/RNA_pol_sf"/>
</dbReference>
<gene>
    <name evidence="8" type="ORF">HGM15179_019198</name>
</gene>
<keyword evidence="5" id="KW-0378">Hydrolase</keyword>
<dbReference type="Pfam" id="PF00075">
    <property type="entry name" value="RNase_H"/>
    <property type="match status" value="1"/>
</dbReference>
<dbReference type="Pfam" id="PF17917">
    <property type="entry name" value="RT_RNaseH"/>
    <property type="match status" value="1"/>
</dbReference>